<proteinExistence type="predicted"/>
<dbReference type="SUPFAM" id="SSF55781">
    <property type="entry name" value="GAF domain-like"/>
    <property type="match status" value="1"/>
</dbReference>
<dbReference type="SUPFAM" id="SSF52540">
    <property type="entry name" value="P-loop containing nucleoside triphosphate hydrolases"/>
    <property type="match status" value="1"/>
</dbReference>
<dbReference type="PROSITE" id="PS00688">
    <property type="entry name" value="SIGMA54_INTERACT_3"/>
    <property type="match status" value="1"/>
</dbReference>
<keyword evidence="2" id="KW-0067">ATP-binding</keyword>
<dbReference type="InterPro" id="IPR003593">
    <property type="entry name" value="AAA+_ATPase"/>
</dbReference>
<evidence type="ECO:0000256" key="3">
    <source>
        <dbReference type="ARBA" id="ARBA00023015"/>
    </source>
</evidence>
<reference evidence="8 9" key="1">
    <citation type="submission" date="2019-03" db="EMBL/GenBank/DDBJ databases">
        <title>Genomic Encyclopedia of Type Strains, Phase IV (KMG-IV): sequencing the most valuable type-strain genomes for metagenomic binning, comparative biology and taxonomic classification.</title>
        <authorList>
            <person name="Goeker M."/>
        </authorList>
    </citation>
    <scope>NUCLEOTIDE SEQUENCE [LARGE SCALE GENOMIC DNA]</scope>
    <source>
        <strain evidence="8 9">DSM 15969</strain>
    </source>
</reference>
<dbReference type="CDD" id="cd00130">
    <property type="entry name" value="PAS"/>
    <property type="match status" value="1"/>
</dbReference>
<dbReference type="RefSeq" id="WP_279388493.1">
    <property type="nucleotide sequence ID" value="NZ_SLUI01000004.1"/>
</dbReference>
<keyword evidence="4" id="KW-0238">DNA-binding</keyword>
<dbReference type="EMBL" id="SLUI01000004">
    <property type="protein sequence ID" value="TCL38094.1"/>
    <property type="molecule type" value="Genomic_DNA"/>
</dbReference>
<dbReference type="Pfam" id="PF00158">
    <property type="entry name" value="Sigma54_activat"/>
    <property type="match status" value="1"/>
</dbReference>
<dbReference type="Pfam" id="PF02954">
    <property type="entry name" value="HTH_8"/>
    <property type="match status" value="1"/>
</dbReference>
<dbReference type="InterPro" id="IPR002197">
    <property type="entry name" value="HTH_Fis"/>
</dbReference>
<evidence type="ECO:0000256" key="1">
    <source>
        <dbReference type="ARBA" id="ARBA00022741"/>
    </source>
</evidence>
<dbReference type="SUPFAM" id="SSF55785">
    <property type="entry name" value="PYP-like sensor domain (PAS domain)"/>
    <property type="match status" value="1"/>
</dbReference>
<keyword evidence="3" id="KW-0805">Transcription regulation</keyword>
<name>A0A4R1PYQ9_9FIRM</name>
<dbReference type="Gene3D" id="1.10.10.60">
    <property type="entry name" value="Homeodomain-like"/>
    <property type="match status" value="1"/>
</dbReference>
<evidence type="ECO:0000313" key="8">
    <source>
        <dbReference type="EMBL" id="TCL38094.1"/>
    </source>
</evidence>
<dbReference type="InterPro" id="IPR058031">
    <property type="entry name" value="AAA_lid_NorR"/>
</dbReference>
<dbReference type="PROSITE" id="PS00675">
    <property type="entry name" value="SIGMA54_INTERACT_1"/>
    <property type="match status" value="1"/>
</dbReference>
<dbReference type="Proteomes" id="UP000295063">
    <property type="component" value="Unassembled WGS sequence"/>
</dbReference>
<dbReference type="PANTHER" id="PTHR32071:SF57">
    <property type="entry name" value="C4-DICARBOXYLATE TRANSPORT TRANSCRIPTIONAL REGULATORY PROTEIN DCTD"/>
    <property type="match status" value="1"/>
</dbReference>
<feature type="domain" description="PAS" evidence="7">
    <location>
        <begin position="167"/>
        <end position="211"/>
    </location>
</feature>
<dbReference type="InterPro" id="IPR009057">
    <property type="entry name" value="Homeodomain-like_sf"/>
</dbReference>
<dbReference type="Gene3D" id="3.40.50.300">
    <property type="entry name" value="P-loop containing nucleotide triphosphate hydrolases"/>
    <property type="match status" value="1"/>
</dbReference>
<dbReference type="InterPro" id="IPR025944">
    <property type="entry name" value="Sigma_54_int_dom_CS"/>
</dbReference>
<dbReference type="Pfam" id="PF25601">
    <property type="entry name" value="AAA_lid_14"/>
    <property type="match status" value="1"/>
</dbReference>
<comment type="caution">
    <text evidence="8">The sequence shown here is derived from an EMBL/GenBank/DDBJ whole genome shotgun (WGS) entry which is preliminary data.</text>
</comment>
<dbReference type="InterPro" id="IPR035965">
    <property type="entry name" value="PAS-like_dom_sf"/>
</dbReference>
<accession>A0A4R1PYQ9</accession>
<protein>
    <submittedName>
        <fullName evidence="8">Transcriptional regulator with PAS, ATPase and Fis domain</fullName>
    </submittedName>
</protein>
<dbReference type="GO" id="GO:0043565">
    <property type="term" value="F:sequence-specific DNA binding"/>
    <property type="evidence" value="ECO:0007669"/>
    <property type="project" value="InterPro"/>
</dbReference>
<dbReference type="SUPFAM" id="SSF46689">
    <property type="entry name" value="Homeodomain-like"/>
    <property type="match status" value="1"/>
</dbReference>
<dbReference type="PROSITE" id="PS50112">
    <property type="entry name" value="PAS"/>
    <property type="match status" value="1"/>
</dbReference>
<sequence length="603" mass="66320">MKERYDNYRYEVMDVSLLQQIQITAQQVAEAISSVLGIEVTIVDDTLTRIAGTGDHKQTIGQVVAGRSLYQKVLQEKKEIIITDVTTDAQCRDCDRQPVCKQLAELCCPILIGTEVIGIIGLIAFSAEHRQEIIAKNERLLTFIRRMGELLAAKAAEADSMNRLLFMKNQLQTVLNFITEGVLAIDNTARIISINYAAETMFRVKAQDVIGFHINEVFPGSPIPDVLRDGAGFANREVNIWQQGRQHHYMINAKPMIVDGRIQGTVASLRLITSGTDITGSCRKQVLAFADILGSSAMMEGVKAQARKAAATASTVLITGESGTGKELFAQAIHGESSRGSGPFIAVNCAAIPENLLESELFGYEEGSFTGARKGGKPGKFQLANGGTLFLDEIGDMPLSLQAKMLRVLQERAVEPVGCMRVLPVDVRIIAATNRNLEQLVAAGQFREDLFYRLHVFVLEIPPLRERKEDIRELADYLLRKHAASAGKDVSGFTDEAYGTLEQYDWPGNIRELENAVECTVIRAEGSRITKADLPLKVSCQTGERPRQAKLPVAVLPAEEMERQAITAALQLFGFTVEGKKQAAAHLGMGIATLYRKLKKYQL</sequence>
<dbReference type="InterPro" id="IPR025943">
    <property type="entry name" value="Sigma_54_int_dom_ATP-bd_2"/>
</dbReference>
<dbReference type="Gene3D" id="3.30.450.20">
    <property type="entry name" value="PAS domain"/>
    <property type="match status" value="1"/>
</dbReference>
<evidence type="ECO:0000256" key="5">
    <source>
        <dbReference type="ARBA" id="ARBA00023163"/>
    </source>
</evidence>
<evidence type="ECO:0000256" key="4">
    <source>
        <dbReference type="ARBA" id="ARBA00023125"/>
    </source>
</evidence>
<evidence type="ECO:0000256" key="2">
    <source>
        <dbReference type="ARBA" id="ARBA00022840"/>
    </source>
</evidence>
<keyword evidence="5" id="KW-0804">Transcription</keyword>
<dbReference type="GO" id="GO:0006355">
    <property type="term" value="P:regulation of DNA-templated transcription"/>
    <property type="evidence" value="ECO:0007669"/>
    <property type="project" value="InterPro"/>
</dbReference>
<gene>
    <name evidence="8" type="ORF">EV210_10460</name>
</gene>
<dbReference type="Gene3D" id="3.30.450.40">
    <property type="match status" value="1"/>
</dbReference>
<evidence type="ECO:0000259" key="6">
    <source>
        <dbReference type="PROSITE" id="PS50045"/>
    </source>
</evidence>
<dbReference type="InterPro" id="IPR025662">
    <property type="entry name" value="Sigma_54_int_dom_ATP-bd_1"/>
</dbReference>
<dbReference type="PROSITE" id="PS00676">
    <property type="entry name" value="SIGMA54_INTERACT_2"/>
    <property type="match status" value="1"/>
</dbReference>
<keyword evidence="1" id="KW-0547">Nucleotide-binding</keyword>
<evidence type="ECO:0000259" key="7">
    <source>
        <dbReference type="PROSITE" id="PS50112"/>
    </source>
</evidence>
<dbReference type="InterPro" id="IPR029016">
    <property type="entry name" value="GAF-like_dom_sf"/>
</dbReference>
<feature type="domain" description="Sigma-54 factor interaction" evidence="6">
    <location>
        <begin position="292"/>
        <end position="522"/>
    </location>
</feature>
<dbReference type="InterPro" id="IPR027417">
    <property type="entry name" value="P-loop_NTPase"/>
</dbReference>
<dbReference type="GO" id="GO:0005524">
    <property type="term" value="F:ATP binding"/>
    <property type="evidence" value="ECO:0007669"/>
    <property type="project" value="UniProtKB-KW"/>
</dbReference>
<dbReference type="InterPro" id="IPR000014">
    <property type="entry name" value="PAS"/>
</dbReference>
<keyword evidence="9" id="KW-1185">Reference proteome</keyword>
<dbReference type="InterPro" id="IPR002078">
    <property type="entry name" value="Sigma_54_int"/>
</dbReference>
<dbReference type="Gene3D" id="1.10.8.60">
    <property type="match status" value="1"/>
</dbReference>
<dbReference type="SMART" id="SM00382">
    <property type="entry name" value="AAA"/>
    <property type="match status" value="1"/>
</dbReference>
<dbReference type="PROSITE" id="PS50045">
    <property type="entry name" value="SIGMA54_INTERACT_4"/>
    <property type="match status" value="1"/>
</dbReference>
<dbReference type="PANTHER" id="PTHR32071">
    <property type="entry name" value="TRANSCRIPTIONAL REGULATORY PROTEIN"/>
    <property type="match status" value="1"/>
</dbReference>
<evidence type="ECO:0000313" key="9">
    <source>
        <dbReference type="Proteomes" id="UP000295063"/>
    </source>
</evidence>
<dbReference type="AlphaFoldDB" id="A0A4R1PYQ9"/>
<organism evidence="8 9">
    <name type="scientific">Anaerospora hongkongensis</name>
    <dbReference type="NCBI Taxonomy" id="244830"/>
    <lineage>
        <taxon>Bacteria</taxon>
        <taxon>Bacillati</taxon>
        <taxon>Bacillota</taxon>
        <taxon>Negativicutes</taxon>
        <taxon>Selenomonadales</taxon>
        <taxon>Sporomusaceae</taxon>
        <taxon>Anaerospora</taxon>
    </lineage>
</organism>
<dbReference type="Pfam" id="PF13426">
    <property type="entry name" value="PAS_9"/>
    <property type="match status" value="1"/>
</dbReference>
<dbReference type="FunFam" id="3.40.50.300:FF:000006">
    <property type="entry name" value="DNA-binding transcriptional regulator NtrC"/>
    <property type="match status" value="1"/>
</dbReference>
<dbReference type="CDD" id="cd00009">
    <property type="entry name" value="AAA"/>
    <property type="match status" value="1"/>
</dbReference>